<evidence type="ECO:0000256" key="1">
    <source>
        <dbReference type="ARBA" id="ARBA00004123"/>
    </source>
</evidence>
<evidence type="ECO:0000256" key="5">
    <source>
        <dbReference type="ARBA" id="ARBA00022884"/>
    </source>
</evidence>
<feature type="domain" description="Exoribonuclease phosphorolytic" evidence="9">
    <location>
        <begin position="37"/>
        <end position="168"/>
    </location>
</feature>
<dbReference type="GO" id="GO:0000177">
    <property type="term" value="C:cytoplasmic exosome (RNase complex)"/>
    <property type="evidence" value="ECO:0007669"/>
    <property type="project" value="TreeGrafter"/>
</dbReference>
<proteinExistence type="inferred from homology"/>
<keyword evidence="6" id="KW-0539">Nucleus</keyword>
<evidence type="ECO:0000313" key="11">
    <source>
        <dbReference type="EMBL" id="KAK9698296.1"/>
    </source>
</evidence>
<evidence type="ECO:0000256" key="7">
    <source>
        <dbReference type="ARBA" id="ARBA00079975"/>
    </source>
</evidence>
<dbReference type="GO" id="GO:0071035">
    <property type="term" value="P:nuclear polyadenylation-dependent rRNA catabolic process"/>
    <property type="evidence" value="ECO:0007669"/>
    <property type="project" value="TreeGrafter"/>
</dbReference>
<dbReference type="InterPro" id="IPR001247">
    <property type="entry name" value="ExoRNase_PH_dom1"/>
</dbReference>
<dbReference type="Pfam" id="PF01138">
    <property type="entry name" value="RNase_PH"/>
    <property type="match status" value="1"/>
</dbReference>
<accession>A0AAW1J6G3</accession>
<evidence type="ECO:0000259" key="9">
    <source>
        <dbReference type="Pfam" id="PF01138"/>
    </source>
</evidence>
<dbReference type="InterPro" id="IPR036345">
    <property type="entry name" value="ExoRNase_PH_dom2_sf"/>
</dbReference>
<dbReference type="InterPro" id="IPR027408">
    <property type="entry name" value="PNPase/RNase_PH_dom_sf"/>
</dbReference>
<evidence type="ECO:0000256" key="2">
    <source>
        <dbReference type="ARBA" id="ARBA00004496"/>
    </source>
</evidence>
<feature type="region of interest" description="Disordered" evidence="8">
    <location>
        <begin position="433"/>
        <end position="454"/>
    </location>
</feature>
<comment type="caution">
    <text evidence="11">The sequence shown here is derived from an EMBL/GenBank/DDBJ whole genome shotgun (WGS) entry which is preliminary data.</text>
</comment>
<dbReference type="InterPro" id="IPR020568">
    <property type="entry name" value="Ribosomal_Su5_D2-typ_SF"/>
</dbReference>
<keyword evidence="5" id="KW-0694">RNA-binding</keyword>
<dbReference type="CDD" id="cd11368">
    <property type="entry name" value="RNase_PH_RRP45"/>
    <property type="match status" value="1"/>
</dbReference>
<dbReference type="InterPro" id="IPR033100">
    <property type="entry name" value="Rrp45"/>
</dbReference>
<reference evidence="11 12" key="1">
    <citation type="submission" date="2024-03" db="EMBL/GenBank/DDBJ databases">
        <title>WGS assembly of Saponaria officinalis var. Norfolk2.</title>
        <authorList>
            <person name="Jenkins J."/>
            <person name="Shu S."/>
            <person name="Grimwood J."/>
            <person name="Barry K."/>
            <person name="Goodstein D."/>
            <person name="Schmutz J."/>
            <person name="Leebens-Mack J."/>
            <person name="Osbourn A."/>
        </authorList>
    </citation>
    <scope>NUCLEOTIDE SEQUENCE [LARGE SCALE GENOMIC DNA]</scope>
    <source>
        <strain evidence="12">cv. Norfolk2</strain>
        <strain evidence="11">JIC</strain>
        <tissue evidence="11">Leaf</tissue>
    </source>
</reference>
<dbReference type="GO" id="GO:0000467">
    <property type="term" value="P:exonucleolytic trimming to generate mature 3'-end of 5.8S rRNA from tricistronic rRNA transcript (SSU-rRNA, 5.8S rRNA, LSU-rRNA)"/>
    <property type="evidence" value="ECO:0007669"/>
    <property type="project" value="TreeGrafter"/>
</dbReference>
<comment type="subcellular location">
    <subcellularLocation>
        <location evidence="2">Cytoplasm</location>
    </subcellularLocation>
    <subcellularLocation>
        <location evidence="1">Nucleus</location>
    </subcellularLocation>
</comment>
<dbReference type="Pfam" id="PF03725">
    <property type="entry name" value="RNase_PH_C"/>
    <property type="match status" value="1"/>
</dbReference>
<name>A0AAW1J6G3_SAPOF</name>
<dbReference type="EMBL" id="JBDFQZ010000008">
    <property type="protein sequence ID" value="KAK9698296.1"/>
    <property type="molecule type" value="Genomic_DNA"/>
</dbReference>
<sequence>MEQRLANTWHMTVNEQEFIKTALLSGIRVGGRGLMDYRDLIIEIGGEDGYSYVQLGQTHVMGFVTGQLVKPFRDRQNEGLLAIYTEFSPMADLTFEDGRPGESAVELGRIIDRGLRESRAVDTESLCVLAGKLVWSIRVDLHILDNGGNLVDAANIAALAALMTFQRPECTLGGEDGLDVIVHSPEEREPLPLIVHHLPIAVTFAFITDDNIAVIDPTYYEEALMNGRMVVTVNANQDVCAIQKAGGVGVPHAVVLNCLQTAAQKAADITNMIQNAVELYNKKRYDHKIKHLPSLEALDIDPAVKAWEHESQSMCEKSELSQQMQNLALQRSAISECIDVETKELSSTAMVDASCNRSTRFIGGPLCWDPYSKGVDLELLKVSLASLGKVMYKKENEQISERHLRSGEAMERNIPVQVLTGDSDVGLHTSKVKTLKDAVKPRNKRKVSSAVSKS</sequence>
<evidence type="ECO:0000256" key="6">
    <source>
        <dbReference type="ARBA" id="ARBA00023242"/>
    </source>
</evidence>
<evidence type="ECO:0000313" key="12">
    <source>
        <dbReference type="Proteomes" id="UP001443914"/>
    </source>
</evidence>
<evidence type="ECO:0000259" key="10">
    <source>
        <dbReference type="Pfam" id="PF03725"/>
    </source>
</evidence>
<dbReference type="GO" id="GO:0016075">
    <property type="term" value="P:rRNA catabolic process"/>
    <property type="evidence" value="ECO:0007669"/>
    <property type="project" value="TreeGrafter"/>
</dbReference>
<protein>
    <recommendedName>
        <fullName evidence="7">Protein ECERIFERUM 7</fullName>
    </recommendedName>
</protein>
<dbReference type="EMBL" id="JBDFQZ010000008">
    <property type="protein sequence ID" value="KAK9698295.1"/>
    <property type="molecule type" value="Genomic_DNA"/>
</dbReference>
<evidence type="ECO:0000256" key="8">
    <source>
        <dbReference type="SAM" id="MobiDB-lite"/>
    </source>
</evidence>
<dbReference type="Proteomes" id="UP001443914">
    <property type="component" value="Unassembled WGS sequence"/>
</dbReference>
<evidence type="ECO:0000256" key="4">
    <source>
        <dbReference type="ARBA" id="ARBA00022490"/>
    </source>
</evidence>
<dbReference type="GO" id="GO:0034475">
    <property type="term" value="P:U4 snRNA 3'-end processing"/>
    <property type="evidence" value="ECO:0007669"/>
    <property type="project" value="TreeGrafter"/>
</dbReference>
<dbReference type="Gene3D" id="3.30.230.70">
    <property type="entry name" value="GHMP Kinase, N-terminal domain"/>
    <property type="match status" value="1"/>
</dbReference>
<dbReference type="GO" id="GO:0071028">
    <property type="term" value="P:nuclear mRNA surveillance"/>
    <property type="evidence" value="ECO:0007669"/>
    <property type="project" value="TreeGrafter"/>
</dbReference>
<dbReference type="PANTHER" id="PTHR11097">
    <property type="entry name" value="EXOSOME COMPLEX EXONUCLEASE RIBOSOMAL RNA PROCESSING PROTEIN"/>
    <property type="match status" value="1"/>
</dbReference>
<dbReference type="GO" id="GO:0034476">
    <property type="term" value="P:U5 snRNA 3'-end processing"/>
    <property type="evidence" value="ECO:0007669"/>
    <property type="project" value="TreeGrafter"/>
</dbReference>
<evidence type="ECO:0000256" key="3">
    <source>
        <dbReference type="ARBA" id="ARBA00006678"/>
    </source>
</evidence>
<dbReference type="AlphaFoldDB" id="A0AAW1J6G3"/>
<dbReference type="InterPro" id="IPR050590">
    <property type="entry name" value="Exosome_comp_Rrp42_subfam"/>
</dbReference>
<keyword evidence="4" id="KW-0963">Cytoplasm</keyword>
<organism evidence="11 12">
    <name type="scientific">Saponaria officinalis</name>
    <name type="common">Common soapwort</name>
    <name type="synonym">Lychnis saponaria</name>
    <dbReference type="NCBI Taxonomy" id="3572"/>
    <lineage>
        <taxon>Eukaryota</taxon>
        <taxon>Viridiplantae</taxon>
        <taxon>Streptophyta</taxon>
        <taxon>Embryophyta</taxon>
        <taxon>Tracheophyta</taxon>
        <taxon>Spermatophyta</taxon>
        <taxon>Magnoliopsida</taxon>
        <taxon>eudicotyledons</taxon>
        <taxon>Gunneridae</taxon>
        <taxon>Pentapetalae</taxon>
        <taxon>Caryophyllales</taxon>
        <taxon>Caryophyllaceae</taxon>
        <taxon>Caryophylleae</taxon>
        <taxon>Saponaria</taxon>
    </lineage>
</organism>
<dbReference type="PANTHER" id="PTHR11097:SF14">
    <property type="entry name" value="EXOSOME COMPLEX COMPONENT RRP45"/>
    <property type="match status" value="1"/>
</dbReference>
<dbReference type="GO" id="GO:0034473">
    <property type="term" value="P:U1 snRNA 3'-end processing"/>
    <property type="evidence" value="ECO:0007669"/>
    <property type="project" value="TreeGrafter"/>
</dbReference>
<comment type="similarity">
    <text evidence="3">Belongs to the RNase PH family.</text>
</comment>
<gene>
    <name evidence="11" type="ORF">RND81_08G094400</name>
</gene>
<feature type="domain" description="Exoribonuclease phosphorolytic" evidence="10">
    <location>
        <begin position="197"/>
        <end position="264"/>
    </location>
</feature>
<dbReference type="GO" id="GO:0035925">
    <property type="term" value="F:mRNA 3'-UTR AU-rich region binding"/>
    <property type="evidence" value="ECO:0007669"/>
    <property type="project" value="TreeGrafter"/>
</dbReference>
<dbReference type="EMBL" id="JBDFQZ010000008">
    <property type="protein sequence ID" value="KAK9698297.1"/>
    <property type="molecule type" value="Genomic_DNA"/>
</dbReference>
<dbReference type="SUPFAM" id="SSF55666">
    <property type="entry name" value="Ribonuclease PH domain 2-like"/>
    <property type="match status" value="1"/>
</dbReference>
<keyword evidence="12" id="KW-1185">Reference proteome</keyword>
<dbReference type="InterPro" id="IPR015847">
    <property type="entry name" value="ExoRNase_PH_dom2"/>
</dbReference>
<dbReference type="SUPFAM" id="SSF54211">
    <property type="entry name" value="Ribosomal protein S5 domain 2-like"/>
    <property type="match status" value="1"/>
</dbReference>
<dbReference type="GO" id="GO:0000176">
    <property type="term" value="C:nuclear exosome (RNase complex)"/>
    <property type="evidence" value="ECO:0007669"/>
    <property type="project" value="TreeGrafter"/>
</dbReference>
<dbReference type="FunFam" id="3.30.230.70:FF:000007">
    <property type="entry name" value="Exosome complex component RRP45B"/>
    <property type="match status" value="1"/>
</dbReference>
<dbReference type="GO" id="GO:0071038">
    <property type="term" value="P:TRAMP-dependent tRNA surveillance pathway"/>
    <property type="evidence" value="ECO:0007669"/>
    <property type="project" value="TreeGrafter"/>
</dbReference>